<dbReference type="AlphaFoldDB" id="A0AAE1G1D4"/>
<feature type="region of interest" description="Disordered" evidence="1">
    <location>
        <begin position="1"/>
        <end position="94"/>
    </location>
</feature>
<feature type="compositionally biased region" description="Basic residues" evidence="1">
    <location>
        <begin position="17"/>
        <end position="27"/>
    </location>
</feature>
<protein>
    <submittedName>
        <fullName evidence="2">Uncharacterized protein</fullName>
    </submittedName>
</protein>
<dbReference type="Proteomes" id="UP001286313">
    <property type="component" value="Unassembled WGS sequence"/>
</dbReference>
<proteinExistence type="predicted"/>
<evidence type="ECO:0000313" key="2">
    <source>
        <dbReference type="EMBL" id="KAK3884325.1"/>
    </source>
</evidence>
<sequence length="153" mass="17000">MKDVEAEGKGQGMKGVKEKRQRKKGVKGKGQGMKDVEAEGKGQGMKGVEEKRQGKKGVKGKGQGLKGVKGKGQEMKETDVGSPPSNTNRANPFRYLTEEDFVKRYRLPKNAVQDLIEAIEPHAPRPNNDRLKHILAPAETCHTEVFSYWELLT</sequence>
<accession>A0AAE1G1D4</accession>
<organism evidence="2 3">
    <name type="scientific">Petrolisthes cinctipes</name>
    <name type="common">Flat porcelain crab</name>
    <dbReference type="NCBI Taxonomy" id="88211"/>
    <lineage>
        <taxon>Eukaryota</taxon>
        <taxon>Metazoa</taxon>
        <taxon>Ecdysozoa</taxon>
        <taxon>Arthropoda</taxon>
        <taxon>Crustacea</taxon>
        <taxon>Multicrustacea</taxon>
        <taxon>Malacostraca</taxon>
        <taxon>Eumalacostraca</taxon>
        <taxon>Eucarida</taxon>
        <taxon>Decapoda</taxon>
        <taxon>Pleocyemata</taxon>
        <taxon>Anomura</taxon>
        <taxon>Galatheoidea</taxon>
        <taxon>Porcellanidae</taxon>
        <taxon>Petrolisthes</taxon>
    </lineage>
</organism>
<evidence type="ECO:0000313" key="3">
    <source>
        <dbReference type="Proteomes" id="UP001286313"/>
    </source>
</evidence>
<comment type="caution">
    <text evidence="2">The sequence shown here is derived from an EMBL/GenBank/DDBJ whole genome shotgun (WGS) entry which is preliminary data.</text>
</comment>
<reference evidence="2" key="1">
    <citation type="submission" date="2023-10" db="EMBL/GenBank/DDBJ databases">
        <title>Genome assemblies of two species of porcelain crab, Petrolisthes cinctipes and Petrolisthes manimaculis (Anomura: Porcellanidae).</title>
        <authorList>
            <person name="Angst P."/>
        </authorList>
    </citation>
    <scope>NUCLEOTIDE SEQUENCE</scope>
    <source>
        <strain evidence="2">PB745_01</strain>
        <tissue evidence="2">Gill</tissue>
    </source>
</reference>
<name>A0AAE1G1D4_PETCI</name>
<gene>
    <name evidence="2" type="ORF">Pcinc_011390</name>
</gene>
<keyword evidence="3" id="KW-1185">Reference proteome</keyword>
<evidence type="ECO:0000256" key="1">
    <source>
        <dbReference type="SAM" id="MobiDB-lite"/>
    </source>
</evidence>
<dbReference type="EMBL" id="JAWQEG010000893">
    <property type="protein sequence ID" value="KAK3884325.1"/>
    <property type="molecule type" value="Genomic_DNA"/>
</dbReference>